<reference evidence="1" key="1">
    <citation type="submission" date="2020-05" db="EMBL/GenBank/DDBJ databases">
        <authorList>
            <person name="Chiriac C."/>
            <person name="Salcher M."/>
            <person name="Ghai R."/>
            <person name="Kavagutti S V."/>
        </authorList>
    </citation>
    <scope>NUCLEOTIDE SEQUENCE</scope>
</reference>
<protein>
    <submittedName>
        <fullName evidence="1">Uncharacterized protein</fullName>
    </submittedName>
</protein>
<sequence>MATNFVQLGDLLGCNLEGNEAPSTGVDGTTTVPRLLPLSITFISGGRVAIYVQTKASMNPGTTVSLDRSSADGGGTVASTSGTGQYISLNVTAASSGDWIWARTITGIGG</sequence>
<accession>A0A6J5QTA6</accession>
<evidence type="ECO:0000313" key="1">
    <source>
        <dbReference type="EMBL" id="CAB4187823.1"/>
    </source>
</evidence>
<name>A0A6J5QTA6_9CAUD</name>
<organism evidence="1">
    <name type="scientific">uncultured Caudovirales phage</name>
    <dbReference type="NCBI Taxonomy" id="2100421"/>
    <lineage>
        <taxon>Viruses</taxon>
        <taxon>Duplodnaviria</taxon>
        <taxon>Heunggongvirae</taxon>
        <taxon>Uroviricota</taxon>
        <taxon>Caudoviricetes</taxon>
        <taxon>Peduoviridae</taxon>
        <taxon>Maltschvirus</taxon>
        <taxon>Maltschvirus maltsch</taxon>
    </lineage>
</organism>
<dbReference type="EMBL" id="LR797114">
    <property type="protein sequence ID" value="CAB4187823.1"/>
    <property type="molecule type" value="Genomic_DNA"/>
</dbReference>
<proteinExistence type="predicted"/>
<gene>
    <name evidence="1" type="ORF">UFOVP1169_11</name>
</gene>